<name>A0A8S1WRU8_PAROT</name>
<organism evidence="11 12">
    <name type="scientific">Paramecium octaurelia</name>
    <dbReference type="NCBI Taxonomy" id="43137"/>
    <lineage>
        <taxon>Eukaryota</taxon>
        <taxon>Sar</taxon>
        <taxon>Alveolata</taxon>
        <taxon>Ciliophora</taxon>
        <taxon>Intramacronucleata</taxon>
        <taxon>Oligohymenophorea</taxon>
        <taxon>Peniculida</taxon>
        <taxon>Parameciidae</taxon>
        <taxon>Paramecium</taxon>
    </lineage>
</organism>
<feature type="transmembrane region" description="Helical" evidence="10">
    <location>
        <begin position="12"/>
        <end position="30"/>
    </location>
</feature>
<sequence length="441" mass="51111">MISLIDSNHKLFELIIFSLLIASCNTSNFWGNHVEYHTSEPSSTKQDPTLYFIVGFFFIFIAVALLYLMVRRCMIIRNQLEEAIMRQCIQANSLEVNPNTNNQLIYINGQSTTKDLIFDSEYGLTVKDCVKLNRVVEMYKKFNQTSVEDGETHSWEVVDWTPNFDPIQEEAHFLKEETFINLNVYLGGYLLSKSLVEKIIPKEIVPINHDNAQAAAKFLKDQTRFCNHYARGHYIYFEQKYGTLTLQDIRVSFVASYTGPTTVIAQQYNNTFVPFVIQNQSDQTLVRDGNFENQQDMEYNRVNCCFSCYNYLKVTLNPPNIEINYIYDSIITQENICQQQQQLVFFYQQFNCLLQFGGYLNMALGLWFIISHITWVISMSPPDEKMLAEDSIFCVFFSVFISFPLCLLVTAISWLSFNPKCALVIIIISGLIGIIYFIMKN</sequence>
<dbReference type="InterPro" id="IPR012430">
    <property type="entry name" value="TMEM43_fam"/>
</dbReference>
<dbReference type="PANTHER" id="PTHR13416:SF2">
    <property type="entry name" value="TRANSMEMBRANE PROTEIN 43"/>
    <property type="match status" value="1"/>
</dbReference>
<evidence type="ECO:0000313" key="11">
    <source>
        <dbReference type="EMBL" id="CAD8191431.1"/>
    </source>
</evidence>
<dbReference type="EMBL" id="CAJJDP010000098">
    <property type="protein sequence ID" value="CAD8191431.1"/>
    <property type="molecule type" value="Genomic_DNA"/>
</dbReference>
<keyword evidence="12" id="KW-1185">Reference proteome</keyword>
<gene>
    <name evidence="11" type="ORF">POCTA_138.1.T0990218</name>
</gene>
<comment type="similarity">
    <text evidence="4">Belongs to the TMEM43 family.</text>
</comment>
<evidence type="ECO:0000313" key="12">
    <source>
        <dbReference type="Proteomes" id="UP000683925"/>
    </source>
</evidence>
<keyword evidence="8 10" id="KW-0472">Membrane</keyword>
<dbReference type="GO" id="GO:0005637">
    <property type="term" value="C:nuclear inner membrane"/>
    <property type="evidence" value="ECO:0007669"/>
    <property type="project" value="TreeGrafter"/>
</dbReference>
<evidence type="ECO:0000256" key="4">
    <source>
        <dbReference type="ARBA" id="ARBA00006627"/>
    </source>
</evidence>
<dbReference type="AlphaFoldDB" id="A0A8S1WRU8"/>
<feature type="transmembrane region" description="Helical" evidence="10">
    <location>
        <begin position="390"/>
        <end position="414"/>
    </location>
</feature>
<dbReference type="OrthoDB" id="312754at2759"/>
<keyword evidence="7 10" id="KW-1133">Transmembrane helix</keyword>
<evidence type="ECO:0008006" key="13">
    <source>
        <dbReference type="Google" id="ProtNLM"/>
    </source>
</evidence>
<comment type="subcellular location">
    <subcellularLocation>
        <location evidence="1">Endomembrane system</location>
        <topology evidence="1">Multi-pass membrane protein</topology>
    </subcellularLocation>
    <subcellularLocation>
        <location evidence="3">Endoplasmic reticulum membrane</location>
    </subcellularLocation>
    <subcellularLocation>
        <location evidence="2">Nucleus envelope</location>
    </subcellularLocation>
</comment>
<comment type="caution">
    <text evidence="11">The sequence shown here is derived from an EMBL/GenBank/DDBJ whole genome shotgun (WGS) entry which is preliminary data.</text>
</comment>
<evidence type="ECO:0000256" key="1">
    <source>
        <dbReference type="ARBA" id="ARBA00004127"/>
    </source>
</evidence>
<evidence type="ECO:0000256" key="2">
    <source>
        <dbReference type="ARBA" id="ARBA00004259"/>
    </source>
</evidence>
<evidence type="ECO:0000256" key="5">
    <source>
        <dbReference type="ARBA" id="ARBA00022692"/>
    </source>
</evidence>
<keyword evidence="9" id="KW-0539">Nucleus</keyword>
<keyword evidence="5 10" id="KW-0812">Transmembrane</keyword>
<proteinExistence type="inferred from homology"/>
<protein>
    <recommendedName>
        <fullName evidence="13">Transmembrane protein</fullName>
    </recommendedName>
</protein>
<keyword evidence="6" id="KW-0256">Endoplasmic reticulum</keyword>
<feature type="transmembrane region" description="Helical" evidence="10">
    <location>
        <begin position="50"/>
        <end position="70"/>
    </location>
</feature>
<accession>A0A8S1WRU8</accession>
<dbReference type="GO" id="GO:0071763">
    <property type="term" value="P:nuclear membrane organization"/>
    <property type="evidence" value="ECO:0007669"/>
    <property type="project" value="TreeGrafter"/>
</dbReference>
<reference evidence="11" key="1">
    <citation type="submission" date="2021-01" db="EMBL/GenBank/DDBJ databases">
        <authorList>
            <consortium name="Genoscope - CEA"/>
            <person name="William W."/>
        </authorList>
    </citation>
    <scope>NUCLEOTIDE SEQUENCE</scope>
</reference>
<evidence type="ECO:0000256" key="6">
    <source>
        <dbReference type="ARBA" id="ARBA00022824"/>
    </source>
</evidence>
<feature type="transmembrane region" description="Helical" evidence="10">
    <location>
        <begin position="359"/>
        <end position="378"/>
    </location>
</feature>
<dbReference type="PANTHER" id="PTHR13416">
    <property type="match status" value="1"/>
</dbReference>
<evidence type="ECO:0000256" key="7">
    <source>
        <dbReference type="ARBA" id="ARBA00022989"/>
    </source>
</evidence>
<evidence type="ECO:0000256" key="3">
    <source>
        <dbReference type="ARBA" id="ARBA00004586"/>
    </source>
</evidence>
<evidence type="ECO:0000256" key="10">
    <source>
        <dbReference type="SAM" id="Phobius"/>
    </source>
</evidence>
<evidence type="ECO:0000256" key="8">
    <source>
        <dbReference type="ARBA" id="ARBA00023136"/>
    </source>
</evidence>
<evidence type="ECO:0000256" key="9">
    <source>
        <dbReference type="ARBA" id="ARBA00023242"/>
    </source>
</evidence>
<dbReference type="Proteomes" id="UP000683925">
    <property type="component" value="Unassembled WGS sequence"/>
</dbReference>
<dbReference type="GO" id="GO:0005789">
    <property type="term" value="C:endoplasmic reticulum membrane"/>
    <property type="evidence" value="ECO:0007669"/>
    <property type="project" value="UniProtKB-SubCell"/>
</dbReference>
<dbReference type="GO" id="GO:0006629">
    <property type="term" value="P:lipid metabolic process"/>
    <property type="evidence" value="ECO:0007669"/>
    <property type="project" value="TreeGrafter"/>
</dbReference>
<feature type="transmembrane region" description="Helical" evidence="10">
    <location>
        <begin position="421"/>
        <end position="439"/>
    </location>
</feature>
<dbReference type="Pfam" id="PF07787">
    <property type="entry name" value="TMEM43"/>
    <property type="match status" value="1"/>
</dbReference>